<name>A0A4Y2GYM8_ARAVE</name>
<dbReference type="AlphaFoldDB" id="A0A4Y2GYM8"/>
<reference evidence="2 3" key="1">
    <citation type="journal article" date="2019" name="Sci. Rep.">
        <title>Orb-weaving spider Araneus ventricosus genome elucidates the spidroin gene catalogue.</title>
        <authorList>
            <person name="Kono N."/>
            <person name="Nakamura H."/>
            <person name="Ohtoshi R."/>
            <person name="Moran D.A.P."/>
            <person name="Shinohara A."/>
            <person name="Yoshida Y."/>
            <person name="Fujiwara M."/>
            <person name="Mori M."/>
            <person name="Tomita M."/>
            <person name="Arakawa K."/>
        </authorList>
    </citation>
    <scope>NUCLEOTIDE SEQUENCE [LARGE SCALE GENOMIC DNA]</scope>
</reference>
<organism evidence="2 3">
    <name type="scientific">Araneus ventricosus</name>
    <name type="common">Orbweaver spider</name>
    <name type="synonym">Epeira ventricosa</name>
    <dbReference type="NCBI Taxonomy" id="182803"/>
    <lineage>
        <taxon>Eukaryota</taxon>
        <taxon>Metazoa</taxon>
        <taxon>Ecdysozoa</taxon>
        <taxon>Arthropoda</taxon>
        <taxon>Chelicerata</taxon>
        <taxon>Arachnida</taxon>
        <taxon>Araneae</taxon>
        <taxon>Araneomorphae</taxon>
        <taxon>Entelegynae</taxon>
        <taxon>Araneoidea</taxon>
        <taxon>Araneidae</taxon>
        <taxon>Araneus</taxon>
    </lineage>
</organism>
<gene>
    <name evidence="2" type="ORF">AVEN_162177_1</name>
</gene>
<feature type="compositionally biased region" description="Polar residues" evidence="1">
    <location>
        <begin position="66"/>
        <end position="82"/>
    </location>
</feature>
<evidence type="ECO:0000256" key="1">
    <source>
        <dbReference type="SAM" id="MobiDB-lite"/>
    </source>
</evidence>
<keyword evidence="3" id="KW-1185">Reference proteome</keyword>
<sequence length="112" mass="12711">MSLFKVTRRLFWDRPRNFRSVVDDRTNQRATLLKLPTWGDVYHYDLGVYHWSRLAQRGAEFYSRSPGVSESGVSTLHSSSGPTPKPLNTAARRPGEINGAVWVLMLLFCGLS</sequence>
<dbReference type="EMBL" id="BGPR01001617">
    <property type="protein sequence ID" value="GBM57999.1"/>
    <property type="molecule type" value="Genomic_DNA"/>
</dbReference>
<feature type="region of interest" description="Disordered" evidence="1">
    <location>
        <begin position="65"/>
        <end position="91"/>
    </location>
</feature>
<evidence type="ECO:0000313" key="2">
    <source>
        <dbReference type="EMBL" id="GBM57999.1"/>
    </source>
</evidence>
<proteinExistence type="predicted"/>
<evidence type="ECO:0000313" key="3">
    <source>
        <dbReference type="Proteomes" id="UP000499080"/>
    </source>
</evidence>
<comment type="caution">
    <text evidence="2">The sequence shown here is derived from an EMBL/GenBank/DDBJ whole genome shotgun (WGS) entry which is preliminary data.</text>
</comment>
<dbReference type="Proteomes" id="UP000499080">
    <property type="component" value="Unassembled WGS sequence"/>
</dbReference>
<protein>
    <submittedName>
        <fullName evidence="2">Uncharacterized protein</fullName>
    </submittedName>
</protein>
<accession>A0A4Y2GYM8</accession>